<accession>A0ACB8CYS7</accession>
<sequence length="183" mass="21282">MVLWQPFRRMRFLRRCAMALALASCAMLINYQMKLMTSSSAWQPPWRQQQLKAAEWEVGERGREWSERRTRVVVAHETTGIYTTGHYPRTPTCRDSEQADHRHDDLSPSWSRNKLPWFFTNGTEWPRPSSKLSRLPNVWPDPQSPQDDRIVSQLMYLPPGYKGQAKSVSESCALNPSLIVHIV</sequence>
<dbReference type="EMBL" id="CM023473">
    <property type="protein sequence ID" value="KAH7954304.1"/>
    <property type="molecule type" value="Genomic_DNA"/>
</dbReference>
<protein>
    <submittedName>
        <fullName evidence="1">Uncharacterized protein</fullName>
    </submittedName>
</protein>
<dbReference type="Proteomes" id="UP000821865">
    <property type="component" value="Chromosome 4"/>
</dbReference>
<evidence type="ECO:0000313" key="2">
    <source>
        <dbReference type="Proteomes" id="UP000821865"/>
    </source>
</evidence>
<reference evidence="1" key="1">
    <citation type="submission" date="2020-05" db="EMBL/GenBank/DDBJ databases">
        <title>Large-scale comparative analyses of tick genomes elucidate their genetic diversity and vector capacities.</title>
        <authorList>
            <person name="Jia N."/>
            <person name="Wang J."/>
            <person name="Shi W."/>
            <person name="Du L."/>
            <person name="Sun Y."/>
            <person name="Zhan W."/>
            <person name="Jiang J."/>
            <person name="Wang Q."/>
            <person name="Zhang B."/>
            <person name="Ji P."/>
            <person name="Sakyi L.B."/>
            <person name="Cui X."/>
            <person name="Yuan T."/>
            <person name="Jiang B."/>
            <person name="Yang W."/>
            <person name="Lam T.T.-Y."/>
            <person name="Chang Q."/>
            <person name="Ding S."/>
            <person name="Wang X."/>
            <person name="Zhu J."/>
            <person name="Ruan X."/>
            <person name="Zhao L."/>
            <person name="Wei J."/>
            <person name="Que T."/>
            <person name="Du C."/>
            <person name="Cheng J."/>
            <person name="Dai P."/>
            <person name="Han X."/>
            <person name="Huang E."/>
            <person name="Gao Y."/>
            <person name="Liu J."/>
            <person name="Shao H."/>
            <person name="Ye R."/>
            <person name="Li L."/>
            <person name="Wei W."/>
            <person name="Wang X."/>
            <person name="Wang C."/>
            <person name="Yang T."/>
            <person name="Huo Q."/>
            <person name="Li W."/>
            <person name="Guo W."/>
            <person name="Chen H."/>
            <person name="Zhou L."/>
            <person name="Ni X."/>
            <person name="Tian J."/>
            <person name="Zhou Y."/>
            <person name="Sheng Y."/>
            <person name="Liu T."/>
            <person name="Pan Y."/>
            <person name="Xia L."/>
            <person name="Li J."/>
            <person name="Zhao F."/>
            <person name="Cao W."/>
        </authorList>
    </citation>
    <scope>NUCLEOTIDE SEQUENCE</scope>
    <source>
        <strain evidence="1">Dsil-2018</strain>
    </source>
</reference>
<organism evidence="1 2">
    <name type="scientific">Dermacentor silvarum</name>
    <name type="common">Tick</name>
    <dbReference type="NCBI Taxonomy" id="543639"/>
    <lineage>
        <taxon>Eukaryota</taxon>
        <taxon>Metazoa</taxon>
        <taxon>Ecdysozoa</taxon>
        <taxon>Arthropoda</taxon>
        <taxon>Chelicerata</taxon>
        <taxon>Arachnida</taxon>
        <taxon>Acari</taxon>
        <taxon>Parasitiformes</taxon>
        <taxon>Ixodida</taxon>
        <taxon>Ixodoidea</taxon>
        <taxon>Ixodidae</taxon>
        <taxon>Rhipicephalinae</taxon>
        <taxon>Dermacentor</taxon>
    </lineage>
</organism>
<evidence type="ECO:0000313" key="1">
    <source>
        <dbReference type="EMBL" id="KAH7954304.1"/>
    </source>
</evidence>
<name>A0ACB8CYS7_DERSI</name>
<keyword evidence="2" id="KW-1185">Reference proteome</keyword>
<proteinExistence type="predicted"/>
<gene>
    <name evidence="1" type="ORF">HPB49_017344</name>
</gene>
<comment type="caution">
    <text evidence="1">The sequence shown here is derived from an EMBL/GenBank/DDBJ whole genome shotgun (WGS) entry which is preliminary data.</text>
</comment>